<name>A0ABT3L0X1_9CYAN</name>
<protein>
    <submittedName>
        <fullName evidence="2">Uncharacterized protein</fullName>
    </submittedName>
</protein>
<evidence type="ECO:0000313" key="3">
    <source>
        <dbReference type="Proteomes" id="UP001526426"/>
    </source>
</evidence>
<organism evidence="2 3">
    <name type="scientific">Spirulina subsalsa FACHB-351</name>
    <dbReference type="NCBI Taxonomy" id="234711"/>
    <lineage>
        <taxon>Bacteria</taxon>
        <taxon>Bacillati</taxon>
        <taxon>Cyanobacteriota</taxon>
        <taxon>Cyanophyceae</taxon>
        <taxon>Spirulinales</taxon>
        <taxon>Spirulinaceae</taxon>
        <taxon>Spirulina</taxon>
    </lineage>
</organism>
<dbReference type="RefSeq" id="WP_265262403.1">
    <property type="nucleotide sequence ID" value="NZ_JAIHOM010000002.1"/>
</dbReference>
<dbReference type="EMBL" id="JAIHOM010000002">
    <property type="protein sequence ID" value="MCW6034749.1"/>
    <property type="molecule type" value="Genomic_DNA"/>
</dbReference>
<evidence type="ECO:0000256" key="1">
    <source>
        <dbReference type="SAM" id="MobiDB-lite"/>
    </source>
</evidence>
<reference evidence="2 3" key="1">
    <citation type="submission" date="2021-08" db="EMBL/GenBank/DDBJ databases">
        <title>Draft genome sequence of Spirulina subsalsa with high tolerance to salinity and hype-accumulation of phycocyanin.</title>
        <authorList>
            <person name="Pei H."/>
            <person name="Jiang L."/>
        </authorList>
    </citation>
    <scope>NUCLEOTIDE SEQUENCE [LARGE SCALE GENOMIC DNA]</scope>
    <source>
        <strain evidence="2 3">FACHB-351</strain>
    </source>
</reference>
<dbReference type="Proteomes" id="UP001526426">
    <property type="component" value="Unassembled WGS sequence"/>
</dbReference>
<sequence length="90" mass="10309">MAKFPFKQNSNWKTAEGLTQPSLEPLGDATTPAGYTAPIVLQTKHFENLPRLGRIAHQVLNEPSVIRKVGDRVYELMEEDLRSRRERSQF</sequence>
<accession>A0ABT3L0X1</accession>
<comment type="caution">
    <text evidence="2">The sequence shown here is derived from an EMBL/GenBank/DDBJ whole genome shotgun (WGS) entry which is preliminary data.</text>
</comment>
<feature type="compositionally biased region" description="Polar residues" evidence="1">
    <location>
        <begin position="7"/>
        <end position="22"/>
    </location>
</feature>
<gene>
    <name evidence="2" type="ORF">K4A83_00455</name>
</gene>
<feature type="region of interest" description="Disordered" evidence="1">
    <location>
        <begin position="1"/>
        <end position="30"/>
    </location>
</feature>
<evidence type="ECO:0000313" key="2">
    <source>
        <dbReference type="EMBL" id="MCW6034749.1"/>
    </source>
</evidence>
<keyword evidence="3" id="KW-1185">Reference proteome</keyword>
<proteinExistence type="predicted"/>